<dbReference type="PANTHER" id="PTHR23140">
    <property type="entry name" value="RNA PROCESSING PROTEIN LD23810P"/>
    <property type="match status" value="1"/>
</dbReference>
<feature type="compositionally biased region" description="Basic and acidic residues" evidence="3">
    <location>
        <begin position="1050"/>
        <end position="1068"/>
    </location>
</feature>
<protein>
    <recommendedName>
        <fullName evidence="8">SR-related CTD-associated factor 4a</fullName>
    </recommendedName>
</protein>
<dbReference type="FunFam" id="1.25.40.90:FF:000004">
    <property type="entry name" value="splicing factor, arginine/serine-rich 15"/>
    <property type="match status" value="1"/>
</dbReference>
<feature type="compositionally biased region" description="Basic and acidic residues" evidence="3">
    <location>
        <begin position="908"/>
        <end position="944"/>
    </location>
</feature>
<dbReference type="GeneTree" id="ENSGT01010000222551"/>
<dbReference type="PROSITE" id="PS50102">
    <property type="entry name" value="RRM"/>
    <property type="match status" value="1"/>
</dbReference>
<feature type="region of interest" description="Disordered" evidence="3">
    <location>
        <begin position="353"/>
        <end position="460"/>
    </location>
</feature>
<dbReference type="Proteomes" id="UP000028760">
    <property type="component" value="Unassembled WGS sequence"/>
</dbReference>
<evidence type="ECO:0000256" key="2">
    <source>
        <dbReference type="PROSITE-ProRule" id="PRU00176"/>
    </source>
</evidence>
<dbReference type="PROSITE" id="PS51391">
    <property type="entry name" value="CID"/>
    <property type="match status" value="1"/>
</dbReference>
<dbReference type="GO" id="GO:1990269">
    <property type="term" value="F:RNA polymerase II C-terminal domain phosphoserine binding"/>
    <property type="evidence" value="ECO:0007669"/>
    <property type="project" value="TreeGrafter"/>
</dbReference>
<dbReference type="GO" id="GO:0003723">
    <property type="term" value="F:RNA binding"/>
    <property type="evidence" value="ECO:0007669"/>
    <property type="project" value="UniProtKB-UniRule"/>
</dbReference>
<dbReference type="EMBL" id="AYCK01000565">
    <property type="status" value="NOT_ANNOTATED_CDS"/>
    <property type="molecule type" value="Genomic_DNA"/>
</dbReference>
<name>A0A087YGP1_POEFO</name>
<reference evidence="6" key="3">
    <citation type="submission" date="2025-09" db="UniProtKB">
        <authorList>
            <consortium name="Ensembl"/>
        </authorList>
    </citation>
    <scope>IDENTIFICATION</scope>
</reference>
<dbReference type="InterPro" id="IPR008942">
    <property type="entry name" value="ENTH_VHS"/>
</dbReference>
<evidence type="ECO:0000313" key="7">
    <source>
        <dbReference type="Proteomes" id="UP000028760"/>
    </source>
</evidence>
<feature type="compositionally biased region" description="Basic residues" evidence="3">
    <location>
        <begin position="397"/>
        <end position="451"/>
    </location>
</feature>
<evidence type="ECO:0008006" key="8">
    <source>
        <dbReference type="Google" id="ProtNLM"/>
    </source>
</evidence>
<accession>A0A087YGP1</accession>
<evidence type="ECO:0000313" key="6">
    <source>
        <dbReference type="Ensembl" id="ENSPFOP00000017194.2"/>
    </source>
</evidence>
<feature type="region of interest" description="Disordered" evidence="3">
    <location>
        <begin position="239"/>
        <end position="259"/>
    </location>
</feature>
<dbReference type="Pfam" id="PF00076">
    <property type="entry name" value="RRM_1"/>
    <property type="match status" value="1"/>
</dbReference>
<dbReference type="STRING" id="48698.ENSPFOP00000017194"/>
<organism evidence="6 7">
    <name type="scientific">Poecilia formosa</name>
    <name type="common">Amazon molly</name>
    <name type="synonym">Limia formosa</name>
    <dbReference type="NCBI Taxonomy" id="48698"/>
    <lineage>
        <taxon>Eukaryota</taxon>
        <taxon>Metazoa</taxon>
        <taxon>Chordata</taxon>
        <taxon>Craniata</taxon>
        <taxon>Vertebrata</taxon>
        <taxon>Euteleostomi</taxon>
        <taxon>Actinopterygii</taxon>
        <taxon>Neopterygii</taxon>
        <taxon>Teleostei</taxon>
        <taxon>Neoteleostei</taxon>
        <taxon>Acanthomorphata</taxon>
        <taxon>Ovalentaria</taxon>
        <taxon>Atherinomorphae</taxon>
        <taxon>Cyprinodontiformes</taxon>
        <taxon>Poeciliidae</taxon>
        <taxon>Poeciliinae</taxon>
        <taxon>Poecilia</taxon>
    </lineage>
</organism>
<dbReference type="SMART" id="SM00582">
    <property type="entry name" value="RPR"/>
    <property type="match status" value="1"/>
</dbReference>
<evidence type="ECO:0000256" key="3">
    <source>
        <dbReference type="SAM" id="MobiDB-lite"/>
    </source>
</evidence>
<evidence type="ECO:0000259" key="4">
    <source>
        <dbReference type="PROSITE" id="PS50102"/>
    </source>
</evidence>
<feature type="compositionally biased region" description="Basic and acidic residues" evidence="3">
    <location>
        <begin position="387"/>
        <end position="396"/>
    </location>
</feature>
<dbReference type="InterPro" id="IPR000504">
    <property type="entry name" value="RRM_dom"/>
</dbReference>
<proteinExistence type="predicted"/>
<dbReference type="OMA" id="PPQMIAR"/>
<dbReference type="SUPFAM" id="SSF54928">
    <property type="entry name" value="RNA-binding domain, RBD"/>
    <property type="match status" value="1"/>
</dbReference>
<dbReference type="SUPFAM" id="SSF48464">
    <property type="entry name" value="ENTH/VHS domain"/>
    <property type="match status" value="1"/>
</dbReference>
<dbReference type="GO" id="GO:0005634">
    <property type="term" value="C:nucleus"/>
    <property type="evidence" value="ECO:0007669"/>
    <property type="project" value="TreeGrafter"/>
</dbReference>
<dbReference type="Ensembl" id="ENSPFOT00000017216.2">
    <property type="protein sequence ID" value="ENSPFOP00000017194.2"/>
    <property type="gene ID" value="ENSPFOG00000017108.2"/>
</dbReference>
<evidence type="ECO:0000256" key="1">
    <source>
        <dbReference type="ARBA" id="ARBA00022884"/>
    </source>
</evidence>
<feature type="compositionally biased region" description="Basic and acidic residues" evidence="3">
    <location>
        <begin position="960"/>
        <end position="1033"/>
    </location>
</feature>
<dbReference type="InterPro" id="IPR006569">
    <property type="entry name" value="CID_dom"/>
</dbReference>
<feature type="region of interest" description="Disordered" evidence="3">
    <location>
        <begin position="672"/>
        <end position="1102"/>
    </location>
</feature>
<feature type="compositionally biased region" description="Pro residues" evidence="3">
    <location>
        <begin position="814"/>
        <end position="844"/>
    </location>
</feature>
<dbReference type="eggNOG" id="KOG0132">
    <property type="taxonomic scope" value="Eukaryota"/>
</dbReference>
<feature type="domain" description="RRM" evidence="4">
    <location>
        <begin position="466"/>
        <end position="540"/>
    </location>
</feature>
<feature type="region of interest" description="Disordered" evidence="3">
    <location>
        <begin position="139"/>
        <end position="163"/>
    </location>
</feature>
<dbReference type="GO" id="GO:2000805">
    <property type="term" value="P:negative regulation of termination of RNA polymerase II transcription, poly(A)-coupled"/>
    <property type="evidence" value="ECO:0007669"/>
    <property type="project" value="TreeGrafter"/>
</dbReference>
<reference evidence="6" key="2">
    <citation type="submission" date="2025-08" db="UniProtKB">
        <authorList>
            <consortium name="Ensembl"/>
        </authorList>
    </citation>
    <scope>IDENTIFICATION</scope>
</reference>
<keyword evidence="1 2" id="KW-0694">RNA-binding</keyword>
<feature type="compositionally biased region" description="Pro residues" evidence="3">
    <location>
        <begin position="737"/>
        <end position="766"/>
    </location>
</feature>
<feature type="compositionally biased region" description="Gly residues" evidence="3">
    <location>
        <begin position="767"/>
        <end position="780"/>
    </location>
</feature>
<keyword evidence="7" id="KW-1185">Reference proteome</keyword>
<dbReference type="Gene3D" id="1.25.40.90">
    <property type="match status" value="1"/>
</dbReference>
<dbReference type="Pfam" id="PF04818">
    <property type="entry name" value="CID"/>
    <property type="match status" value="1"/>
</dbReference>
<feature type="compositionally biased region" description="Basic and acidic residues" evidence="3">
    <location>
        <begin position="1084"/>
        <end position="1102"/>
    </location>
</feature>
<dbReference type="InterPro" id="IPR035979">
    <property type="entry name" value="RBD_domain_sf"/>
</dbReference>
<dbReference type="SMART" id="SM00360">
    <property type="entry name" value="RRM"/>
    <property type="match status" value="1"/>
</dbReference>
<dbReference type="Gene3D" id="3.30.70.330">
    <property type="match status" value="1"/>
</dbReference>
<sequence>MEAVNAFNQELFSLMDSKPPISRAKMISITKSAIKAMKLYKHVVQIVEKFIKKCKPEYKVAGLYVVDSIVRQSRHQFGPDKDVFGPRFTKNITGTFENLCLCPIEDRSKIVRVLNLWQKNGVFKIEVIQPLLDMAAGSGSGAASITHTEEPGSPPSPAKEPVTVVTANSTPTTAPPLHNSDAFAAVAQLFQSSQGQQLQQMLQNFQQQAVKPETNTQPLLPTAQMPVQSAPTGLAAVAAQPHLSSPQPPPPVHSTQPVQQKTAFDMKLLDRFDYDDEPEAGEETKKDEPSSQPPFMQQPPAFPQHLEHFNTQMMNLSQDITQQVSVPPNGQLQAGVVLPGQGYPVTMPTMGHTLPGHHIPGSTGLPGFPGIYPPQNAAQQQQDSSVDMDHSSMRDGRHGRRSHSGSRSPKRRKSRSSSRSRRSRHRRSRSRSRDRRHHSPRSRSQERRRQKGLPPPKSETLSICSTTLWVGQLDKRTQQQDVASLLEEFGQIESINMIPPRGCAYIVMIHRQDAYRALQKLSRGSSKVNQKAIKIAWALNKGIKPDFKQYWDVELGVTYVPWSKIREDQLEELKEGGMLDMDTLSPDWSSMRKTFDHLEEPTHNGRSEQQQPEEAQVLPMAVAASHPVQVPSLQQPMVAMGSLQPPVFPGPIGMPPPGFAPGIPLPPFIRPGFNPLQMPPGFPASGPMPLGPIPPSKGGVDDPPQDPAGQGAKKNDEVLEGPNLFNHQMGHMAGLPGGPPAGHPGGPPAGHPGGPPVGHPGGPPVGHPGGPQVGHSGGPQVGPPGPGGHPGNIQSPLGGLLGARPGMMPLQRPQGPPPSHMQRFPPPQGQRPPHPNVPPGPPQLIPRGPHPQMMRHEPPQPKGGFGMPPPHNMRGPFPRGHGPPPQGPAPFTRPGGPRSFEGQEEMDERPPRGDRPGFRDREQRRFGDGGRGGGSDKMDGRDRLGGWQEDVGNSRGGGSLDRDRDRGRSDDGERDRGRAEGGERSRGEGGSRDKTRAPEVKADKPRRSERRERTSRWDKDDRLAELENMDKFRSSNSTEQPGGTPLVTVETRKEPNGEATKKKEESEHLLAGPIPAAENPQSSESKEPAQNESTATKEEKDA</sequence>
<dbReference type="PANTHER" id="PTHR23140:SF3">
    <property type="entry name" value="SR-RELATED AND CTD-ASSOCIATED FACTOR 4"/>
    <property type="match status" value="1"/>
</dbReference>
<dbReference type="InterPro" id="IPR012677">
    <property type="entry name" value="Nucleotide-bd_a/b_plait_sf"/>
</dbReference>
<reference evidence="7" key="1">
    <citation type="submission" date="2013-10" db="EMBL/GenBank/DDBJ databases">
        <authorList>
            <person name="Schartl M."/>
            <person name="Warren W."/>
        </authorList>
    </citation>
    <scope>NUCLEOTIDE SEQUENCE [LARGE SCALE GENOMIC DNA]</scope>
    <source>
        <strain evidence="7">female</strain>
    </source>
</reference>
<feature type="domain" description="CID" evidence="5">
    <location>
        <begin position="1"/>
        <end position="139"/>
    </location>
</feature>
<dbReference type="AlphaFoldDB" id="A0A087YGP1"/>
<feature type="compositionally biased region" description="Polar residues" evidence="3">
    <location>
        <begin position="376"/>
        <end position="385"/>
    </location>
</feature>
<evidence type="ECO:0000259" key="5">
    <source>
        <dbReference type="PROSITE" id="PS51391"/>
    </source>
</evidence>
<feature type="region of interest" description="Disordered" evidence="3">
    <location>
        <begin position="277"/>
        <end position="302"/>
    </location>
</feature>
<dbReference type="InterPro" id="IPR051485">
    <property type="entry name" value="SR-CTD_assoc_factor"/>
</dbReference>